<name>A0AC35GLL6_9BILA</name>
<evidence type="ECO:0000313" key="1">
    <source>
        <dbReference type="Proteomes" id="UP000887580"/>
    </source>
</evidence>
<protein>
    <submittedName>
        <fullName evidence="2">AIG1-type G domain-containing protein</fullName>
    </submittedName>
</protein>
<accession>A0AC35GLL6</accession>
<dbReference type="WBParaSite" id="PS1159_v2.g6447.t1">
    <property type="protein sequence ID" value="PS1159_v2.g6447.t1"/>
    <property type="gene ID" value="PS1159_v2.g6447"/>
</dbReference>
<organism evidence="1 2">
    <name type="scientific">Panagrolaimus sp. PS1159</name>
    <dbReference type="NCBI Taxonomy" id="55785"/>
    <lineage>
        <taxon>Eukaryota</taxon>
        <taxon>Metazoa</taxon>
        <taxon>Ecdysozoa</taxon>
        <taxon>Nematoda</taxon>
        <taxon>Chromadorea</taxon>
        <taxon>Rhabditida</taxon>
        <taxon>Tylenchina</taxon>
        <taxon>Panagrolaimomorpha</taxon>
        <taxon>Panagrolaimoidea</taxon>
        <taxon>Panagrolaimidae</taxon>
        <taxon>Panagrolaimus</taxon>
    </lineage>
</organism>
<evidence type="ECO:0000313" key="2">
    <source>
        <dbReference type="WBParaSite" id="PS1159_v2.g6447.t1"/>
    </source>
</evidence>
<reference evidence="2" key="1">
    <citation type="submission" date="2022-11" db="UniProtKB">
        <authorList>
            <consortium name="WormBaseParasite"/>
        </authorList>
    </citation>
    <scope>IDENTIFICATION</scope>
</reference>
<dbReference type="Proteomes" id="UP000887580">
    <property type="component" value="Unplaced"/>
</dbReference>
<proteinExistence type="predicted"/>
<sequence length="580" mass="65543">MSSTFNILVLGQSGTGKSTWINGIVNYLTFETFDDALKAAEPMCLIPSKFSLTDDDYRQIQVSIGKEDKNEFGGEGDRGGAFSSTLDPKVYSFKNNGQTINVIDVPGIGDTAGTEQDETNTKKILDTVALFKDLHAICILLKSTDTRMTTEYRYCLSELLMHLHKNALDNVVFVFTNTRGSDYKPGNALTPLTAYLKDLENTKGIKVELSRDVIYCIDNEAFRFQCAYRQHPQFRKADSTPYARSWNASRDATFRLINRMRQLLPHDTLETLSINEARAVILMLLQPLATITALIQANAANYTDNFDQVVSQLQKNLAVSDFDIQIEELARPRTVCTEKKCITVEKLANTNRYVTYYKQICHSTCYLKNVAIKRHPEPALAKCNAFRGGKDCQHCGCHHSKHMHIDFEQQMIVKRSAFSEKLGKVGNKLSKKAAVAELKKMIEELQNEQRVVTETMIKFGGYLKGNSILEYNADIDERLKMEIRKEEAAAQTSKSNAAVDRLRAVYEDYKKKQKSLEAVIISANGSCTISSQDILTLRNQLFQLPLHGAKIEELYNRGREKNVDNYSDKYFVTVATNHMP</sequence>